<protein>
    <submittedName>
        <fullName evidence="1">Uncharacterized protein</fullName>
    </submittedName>
</protein>
<name>X0SHV9_9ZZZZ</name>
<evidence type="ECO:0000313" key="1">
    <source>
        <dbReference type="EMBL" id="GAF80599.1"/>
    </source>
</evidence>
<dbReference type="AlphaFoldDB" id="X0SHV9"/>
<proteinExistence type="predicted"/>
<dbReference type="EMBL" id="BARS01000653">
    <property type="protein sequence ID" value="GAF80599.1"/>
    <property type="molecule type" value="Genomic_DNA"/>
</dbReference>
<feature type="non-terminal residue" evidence="1">
    <location>
        <position position="1"/>
    </location>
</feature>
<gene>
    <name evidence="1" type="ORF">S01H1_01493</name>
</gene>
<organism evidence="1">
    <name type="scientific">marine sediment metagenome</name>
    <dbReference type="NCBI Taxonomy" id="412755"/>
    <lineage>
        <taxon>unclassified sequences</taxon>
        <taxon>metagenomes</taxon>
        <taxon>ecological metagenomes</taxon>
    </lineage>
</organism>
<comment type="caution">
    <text evidence="1">The sequence shown here is derived from an EMBL/GenBank/DDBJ whole genome shotgun (WGS) entry which is preliminary data.</text>
</comment>
<sequence length="34" mass="3731">PIRVMGVKADFTFGLPTDGTFHLYPFNEPGYVSG</sequence>
<accession>X0SHV9</accession>
<reference evidence="1" key="1">
    <citation type="journal article" date="2014" name="Front. Microbiol.">
        <title>High frequency of phylogenetically diverse reductive dehalogenase-homologous genes in deep subseafloor sedimentary metagenomes.</title>
        <authorList>
            <person name="Kawai M."/>
            <person name="Futagami T."/>
            <person name="Toyoda A."/>
            <person name="Takaki Y."/>
            <person name="Nishi S."/>
            <person name="Hori S."/>
            <person name="Arai W."/>
            <person name="Tsubouchi T."/>
            <person name="Morono Y."/>
            <person name="Uchiyama I."/>
            <person name="Ito T."/>
            <person name="Fujiyama A."/>
            <person name="Inagaki F."/>
            <person name="Takami H."/>
        </authorList>
    </citation>
    <scope>NUCLEOTIDE SEQUENCE</scope>
    <source>
        <strain evidence="1">Expedition CK06-06</strain>
    </source>
</reference>